<proteinExistence type="predicted"/>
<protein>
    <recommendedName>
        <fullName evidence="1">peptidyl-tRNA hydrolase</fullName>
        <ecNumber evidence="1">3.1.1.29</ecNumber>
    </recommendedName>
</protein>
<keyword evidence="5" id="KW-1185">Reference proteome</keyword>
<evidence type="ECO:0000313" key="5">
    <source>
        <dbReference type="Proteomes" id="UP000550714"/>
    </source>
</evidence>
<keyword evidence="2 4" id="KW-0378">Hydrolase</keyword>
<dbReference type="SUPFAM" id="SSF102462">
    <property type="entry name" value="Peptidyl-tRNA hydrolase II"/>
    <property type="match status" value="1"/>
</dbReference>
<dbReference type="Gene3D" id="3.40.1490.10">
    <property type="entry name" value="Bit1"/>
    <property type="match status" value="1"/>
</dbReference>
<comment type="catalytic activity">
    <reaction evidence="3">
        <text>an N-acyl-L-alpha-aminoacyl-tRNA + H2O = an N-acyl-L-amino acid + a tRNA + H(+)</text>
        <dbReference type="Rhea" id="RHEA:54448"/>
        <dbReference type="Rhea" id="RHEA-COMP:10123"/>
        <dbReference type="Rhea" id="RHEA-COMP:13883"/>
        <dbReference type="ChEBI" id="CHEBI:15377"/>
        <dbReference type="ChEBI" id="CHEBI:15378"/>
        <dbReference type="ChEBI" id="CHEBI:59874"/>
        <dbReference type="ChEBI" id="CHEBI:78442"/>
        <dbReference type="ChEBI" id="CHEBI:138191"/>
        <dbReference type="EC" id="3.1.1.29"/>
    </reaction>
</comment>
<name>A0A839S1X3_9PSEU</name>
<comment type="caution">
    <text evidence="4">The sequence shown here is derived from an EMBL/GenBank/DDBJ whole genome shotgun (WGS) entry which is preliminary data.</text>
</comment>
<evidence type="ECO:0000256" key="1">
    <source>
        <dbReference type="ARBA" id="ARBA00013260"/>
    </source>
</evidence>
<evidence type="ECO:0000256" key="2">
    <source>
        <dbReference type="ARBA" id="ARBA00022801"/>
    </source>
</evidence>
<dbReference type="InterPro" id="IPR002833">
    <property type="entry name" value="PTH2"/>
</dbReference>
<dbReference type="Proteomes" id="UP000550714">
    <property type="component" value="Unassembled WGS sequence"/>
</dbReference>
<dbReference type="AlphaFoldDB" id="A0A839S1X3"/>
<evidence type="ECO:0000313" key="4">
    <source>
        <dbReference type="EMBL" id="MBB3052081.1"/>
    </source>
</evidence>
<dbReference type="RefSeq" id="WP_183655293.1">
    <property type="nucleotide sequence ID" value="NZ_JACHWU010000003.1"/>
</dbReference>
<organism evidence="4 5">
    <name type="scientific">Prauserella isguenensis</name>
    <dbReference type="NCBI Taxonomy" id="1470180"/>
    <lineage>
        <taxon>Bacteria</taxon>
        <taxon>Bacillati</taxon>
        <taxon>Actinomycetota</taxon>
        <taxon>Actinomycetes</taxon>
        <taxon>Pseudonocardiales</taxon>
        <taxon>Pseudonocardiaceae</taxon>
        <taxon>Prauserella</taxon>
    </lineage>
</organism>
<evidence type="ECO:0000256" key="3">
    <source>
        <dbReference type="ARBA" id="ARBA00048707"/>
    </source>
</evidence>
<reference evidence="4 5" key="1">
    <citation type="submission" date="2020-08" db="EMBL/GenBank/DDBJ databases">
        <title>Genomic Encyclopedia of Type Strains, Phase III (KMG-III): the genomes of soil and plant-associated and newly described type strains.</title>
        <authorList>
            <person name="Whitman W."/>
        </authorList>
    </citation>
    <scope>NUCLEOTIDE SEQUENCE [LARGE SCALE GENOMIC DNA]</scope>
    <source>
        <strain evidence="4 5">CECT 8577</strain>
    </source>
</reference>
<accession>A0A839S1X3</accession>
<dbReference type="EMBL" id="JACHWU010000003">
    <property type="protein sequence ID" value="MBB3052081.1"/>
    <property type="molecule type" value="Genomic_DNA"/>
</dbReference>
<dbReference type="EC" id="3.1.1.29" evidence="1"/>
<dbReference type="GO" id="GO:0004045">
    <property type="term" value="F:peptidyl-tRNA hydrolase activity"/>
    <property type="evidence" value="ECO:0007669"/>
    <property type="project" value="UniProtKB-EC"/>
</dbReference>
<gene>
    <name evidence="4" type="ORF">FHS23_003110</name>
</gene>
<sequence>MTGPLAPLAARYASWLDLPAADTAAVVEAEPDEVRAMPVILRMEKASPPARTPLLEAAATAALAVCLDERCEPGGPWHEPMRDWLAGHIRKVARRARGAHWDAVQELPGITVDVDGAQVRALLPGRVSEVPKEVARLQVSGTDLPVDEPGPASDDRPLLLLNPDVPMTTGKFAAQVGHATMLLAAVLGDVELSRWRADGFRCAVRDATPAQWAELAPGDPAATWRDRGVIAVRDAGFTEIAPGTVTVLAQARGL</sequence>
<dbReference type="Pfam" id="PF01981">
    <property type="entry name" value="PTH2"/>
    <property type="match status" value="1"/>
</dbReference>
<dbReference type="InterPro" id="IPR023476">
    <property type="entry name" value="Pep_tRNA_hydro_II_dom_sf"/>
</dbReference>